<organism evidence="2">
    <name type="scientific">marine sediment metagenome</name>
    <dbReference type="NCBI Taxonomy" id="412755"/>
    <lineage>
        <taxon>unclassified sequences</taxon>
        <taxon>metagenomes</taxon>
        <taxon>ecological metagenomes</taxon>
    </lineage>
</organism>
<sequence length="40" mass="4813">MTKIKQTKARIRNGKKKANKGKYEPFIDKKKEPKYPRNSY</sequence>
<name>A0A0F9Q9D1_9ZZZZ</name>
<protein>
    <submittedName>
        <fullName evidence="2">Uncharacterized protein</fullName>
    </submittedName>
</protein>
<reference evidence="2" key="1">
    <citation type="journal article" date="2015" name="Nature">
        <title>Complex archaea that bridge the gap between prokaryotes and eukaryotes.</title>
        <authorList>
            <person name="Spang A."/>
            <person name="Saw J.H."/>
            <person name="Jorgensen S.L."/>
            <person name="Zaremba-Niedzwiedzka K."/>
            <person name="Martijn J."/>
            <person name="Lind A.E."/>
            <person name="van Eijk R."/>
            <person name="Schleper C."/>
            <person name="Guy L."/>
            <person name="Ettema T.J."/>
        </authorList>
    </citation>
    <scope>NUCLEOTIDE SEQUENCE</scope>
</reference>
<feature type="region of interest" description="Disordered" evidence="1">
    <location>
        <begin position="1"/>
        <end position="40"/>
    </location>
</feature>
<feature type="compositionally biased region" description="Basic and acidic residues" evidence="1">
    <location>
        <begin position="21"/>
        <end position="40"/>
    </location>
</feature>
<proteinExistence type="predicted"/>
<accession>A0A0F9Q9D1</accession>
<comment type="caution">
    <text evidence="2">The sequence shown here is derived from an EMBL/GenBank/DDBJ whole genome shotgun (WGS) entry which is preliminary data.</text>
</comment>
<feature type="compositionally biased region" description="Basic residues" evidence="1">
    <location>
        <begin position="1"/>
        <end position="20"/>
    </location>
</feature>
<evidence type="ECO:0000256" key="1">
    <source>
        <dbReference type="SAM" id="MobiDB-lite"/>
    </source>
</evidence>
<dbReference type="EMBL" id="LAZR01002161">
    <property type="protein sequence ID" value="KKN33662.1"/>
    <property type="molecule type" value="Genomic_DNA"/>
</dbReference>
<dbReference type="AlphaFoldDB" id="A0A0F9Q9D1"/>
<evidence type="ECO:0000313" key="2">
    <source>
        <dbReference type="EMBL" id="KKN33662.1"/>
    </source>
</evidence>
<gene>
    <name evidence="2" type="ORF">LCGC14_0801550</name>
</gene>